<reference evidence="4" key="1">
    <citation type="journal article" date="2019" name="Int. J. Syst. Evol. Microbiol.">
        <title>The Global Catalogue of Microorganisms (GCM) 10K type strain sequencing project: providing services to taxonomists for standard genome sequencing and annotation.</title>
        <authorList>
            <consortium name="The Broad Institute Genomics Platform"/>
            <consortium name="The Broad Institute Genome Sequencing Center for Infectious Disease"/>
            <person name="Wu L."/>
            <person name="Ma J."/>
        </authorList>
    </citation>
    <scope>NUCLEOTIDE SEQUENCE [LARGE SCALE GENOMIC DNA]</scope>
    <source>
        <strain evidence="4">NBRC 106348</strain>
    </source>
</reference>
<evidence type="ECO:0000313" key="3">
    <source>
        <dbReference type="EMBL" id="GMA23013.1"/>
    </source>
</evidence>
<keyword evidence="2" id="KW-0472">Membrane</keyword>
<feature type="compositionally biased region" description="Low complexity" evidence="1">
    <location>
        <begin position="98"/>
        <end position="111"/>
    </location>
</feature>
<evidence type="ECO:0000256" key="1">
    <source>
        <dbReference type="SAM" id="MobiDB-lite"/>
    </source>
</evidence>
<keyword evidence="4" id="KW-1185">Reference proteome</keyword>
<dbReference type="Proteomes" id="UP001157091">
    <property type="component" value="Unassembled WGS sequence"/>
</dbReference>
<dbReference type="EMBL" id="BSUK01000001">
    <property type="protein sequence ID" value="GMA23013.1"/>
    <property type="molecule type" value="Genomic_DNA"/>
</dbReference>
<evidence type="ECO:0000256" key="2">
    <source>
        <dbReference type="SAM" id="Phobius"/>
    </source>
</evidence>
<feature type="compositionally biased region" description="Acidic residues" evidence="1">
    <location>
        <begin position="112"/>
        <end position="126"/>
    </location>
</feature>
<keyword evidence="2" id="KW-0812">Transmembrane</keyword>
<protein>
    <recommendedName>
        <fullName evidence="5">FHA domain-containing protein</fullName>
    </recommendedName>
</protein>
<gene>
    <name evidence="3" type="ORF">GCM10025864_07720</name>
</gene>
<dbReference type="RefSeq" id="WP_284292114.1">
    <property type="nucleotide sequence ID" value="NZ_BSUK01000001.1"/>
</dbReference>
<sequence>MPDDEAWRHDLHTLLDRRGAQLWALAVRAADGGDDPDAAETTLVEALVKVFVPYRPTRPGDGAVRGSQTVVVVDDDADLDGLETAVTAVLASWARNRAGAGPAERGAPTGTDADEPDPSDGAPDDSDANRPAPSDVAAAVEPRVAAERRRRAGRRRVLGLAAAGAVAALVAGLVWGAGYGPGHGSPAPTATVAEDVADLAAMPAYPQWTPVGCTSELAVRGSGTGALPLHVRDSAPKIRPSDLWTGRLSIETNDSIRSHAVLAGPPQVVLVDVHGASVAAVGAGDVPKIDLSTRPTVQAAVRFTECGGPQQLRPGTYDLVAVQSYQDRSDGPYGPVLTATSPPVRLTVSRAAAPSADAEAGQPSWLAGTALACGIPAASLADLPGYFPQYLDDLATPADQPLGIVVLNAAGGPAPVTTGRRAAVAWVRDGRVVSVGPDVLADPVTRVVPVGGQITIRARLDPTDSCGPDDGRSPRRLPAGTYLAVPYAQVVTDRTVASGSAAERARSTLGWLVGVPRAVVVRPDGTVHDAPAQDG</sequence>
<keyword evidence="2" id="KW-1133">Transmembrane helix</keyword>
<evidence type="ECO:0008006" key="5">
    <source>
        <dbReference type="Google" id="ProtNLM"/>
    </source>
</evidence>
<proteinExistence type="predicted"/>
<accession>A0ABQ6HYQ5</accession>
<feature type="transmembrane region" description="Helical" evidence="2">
    <location>
        <begin position="157"/>
        <end position="178"/>
    </location>
</feature>
<feature type="region of interest" description="Disordered" evidence="1">
    <location>
        <begin position="98"/>
        <end position="151"/>
    </location>
</feature>
<evidence type="ECO:0000313" key="4">
    <source>
        <dbReference type="Proteomes" id="UP001157091"/>
    </source>
</evidence>
<comment type="caution">
    <text evidence="3">The sequence shown here is derived from an EMBL/GenBank/DDBJ whole genome shotgun (WGS) entry which is preliminary data.</text>
</comment>
<name>A0ABQ6HYQ5_9MICO</name>
<organism evidence="3 4">
    <name type="scientific">Luteimicrobium album</name>
    <dbReference type="NCBI Taxonomy" id="1054550"/>
    <lineage>
        <taxon>Bacteria</taxon>
        <taxon>Bacillati</taxon>
        <taxon>Actinomycetota</taxon>
        <taxon>Actinomycetes</taxon>
        <taxon>Micrococcales</taxon>
        <taxon>Luteimicrobium</taxon>
    </lineage>
</organism>